<dbReference type="Gene3D" id="3.40.630.30">
    <property type="match status" value="1"/>
</dbReference>
<keyword evidence="6 9" id="KW-0067">ATP-binding</keyword>
<dbReference type="Pfam" id="PF08351">
    <property type="entry name" value="TmcA_N"/>
    <property type="match status" value="1"/>
</dbReference>
<dbReference type="PROSITE" id="PS51192">
    <property type="entry name" value="HELICASE_ATP_BIND_1"/>
    <property type="match status" value="1"/>
</dbReference>
<comment type="caution">
    <text evidence="9">Lacks conserved residue(s) required for the propagation of feature annotation.</text>
</comment>
<evidence type="ECO:0000313" key="11">
    <source>
        <dbReference type="EMBL" id="MCK6264174.1"/>
    </source>
</evidence>
<dbReference type="Pfam" id="PF05127">
    <property type="entry name" value="NAT10_TcmA_helicase"/>
    <property type="match status" value="1"/>
</dbReference>
<dbReference type="Gene3D" id="3.40.50.11040">
    <property type="match status" value="1"/>
</dbReference>
<keyword evidence="5 9" id="KW-0547">Nucleotide-binding</keyword>
<dbReference type="SUPFAM" id="SSF52540">
    <property type="entry name" value="P-loop containing nucleoside triphosphate hydrolases"/>
    <property type="match status" value="1"/>
</dbReference>
<dbReference type="InterPro" id="IPR014001">
    <property type="entry name" value="Helicase_ATP-bd"/>
</dbReference>
<dbReference type="Proteomes" id="UP001139559">
    <property type="component" value="Unassembled WGS sequence"/>
</dbReference>
<dbReference type="InterPro" id="IPR000182">
    <property type="entry name" value="GNAT_dom"/>
</dbReference>
<dbReference type="Gene3D" id="3.40.50.300">
    <property type="entry name" value="P-loop containing nucleotide triphosphate hydrolases"/>
    <property type="match status" value="1"/>
</dbReference>
<feature type="binding site" evidence="9">
    <location>
        <position position="334"/>
    </location>
    <ligand>
        <name>ATP</name>
        <dbReference type="ChEBI" id="CHEBI:30616"/>
    </ligand>
</feature>
<name>A0A9X1XRC3_9VIBR</name>
<comment type="caution">
    <text evidence="11">The sequence shown here is derived from an EMBL/GenBank/DDBJ whole genome shotgun (WGS) entry which is preliminary data.</text>
</comment>
<dbReference type="GO" id="GO:1990883">
    <property type="term" value="F:18S rRNA cytidine N-acetyltransferase activity"/>
    <property type="evidence" value="ECO:0007669"/>
    <property type="project" value="TreeGrafter"/>
</dbReference>
<comment type="function">
    <text evidence="9">Catalyzes the formation of N(4)-acetylcytidine (ac(4)C) at the wobble position of tRNA(Met), by using acetyl-CoA as an acetyl donor and ATP (or GTP).</text>
</comment>
<evidence type="ECO:0000256" key="7">
    <source>
        <dbReference type="ARBA" id="ARBA00022884"/>
    </source>
</evidence>
<dbReference type="AlphaFoldDB" id="A0A9X1XRC3"/>
<dbReference type="EMBL" id="JAJHVV010000007">
    <property type="protein sequence ID" value="MCK6264174.1"/>
    <property type="molecule type" value="Genomic_DNA"/>
</dbReference>
<dbReference type="InterPro" id="IPR024914">
    <property type="entry name" value="tRNA_acetyltr_TmcA"/>
</dbReference>
<evidence type="ECO:0000256" key="4">
    <source>
        <dbReference type="ARBA" id="ARBA00022694"/>
    </source>
</evidence>
<dbReference type="InterPro" id="IPR016181">
    <property type="entry name" value="Acyl_CoA_acyltransferase"/>
</dbReference>
<evidence type="ECO:0000256" key="1">
    <source>
        <dbReference type="ARBA" id="ARBA00022490"/>
    </source>
</evidence>
<feature type="domain" description="Helicase ATP-binding" evidence="10">
    <location>
        <begin position="172"/>
        <end position="317"/>
    </location>
</feature>
<evidence type="ECO:0000256" key="8">
    <source>
        <dbReference type="ARBA" id="ARBA00023315"/>
    </source>
</evidence>
<feature type="binding site" evidence="9">
    <location>
        <begin position="481"/>
        <end position="483"/>
    </location>
    <ligand>
        <name>acetyl-CoA</name>
        <dbReference type="ChEBI" id="CHEBI:57288"/>
    </ligand>
</feature>
<accession>A0A9X1XRC3</accession>
<dbReference type="InterPro" id="IPR013562">
    <property type="entry name" value="TmcA/NAT10_N"/>
</dbReference>
<dbReference type="GO" id="GO:0051391">
    <property type="term" value="P:tRNA acetylation"/>
    <property type="evidence" value="ECO:0007669"/>
    <property type="project" value="UniProtKB-UniRule"/>
</dbReference>
<keyword evidence="7 9" id="KW-0694">RNA-binding</keyword>
<keyword evidence="4 9" id="KW-0819">tRNA processing</keyword>
<dbReference type="SUPFAM" id="SSF55729">
    <property type="entry name" value="Acyl-CoA N-acyltransferases (Nat)"/>
    <property type="match status" value="1"/>
</dbReference>
<evidence type="ECO:0000256" key="9">
    <source>
        <dbReference type="HAMAP-Rule" id="MF_01886"/>
    </source>
</evidence>
<dbReference type="PANTHER" id="PTHR10925:SF5">
    <property type="entry name" value="RNA CYTIDINE ACETYLTRANSFERASE"/>
    <property type="match status" value="1"/>
</dbReference>
<protein>
    <recommendedName>
        <fullName evidence="9">tRNA(Met) cytidine acetyltransferase TmcA</fullName>
        <ecNumber evidence="9">2.3.1.193</ecNumber>
    </recommendedName>
</protein>
<keyword evidence="2 9" id="KW-0820">tRNA-binding</keyword>
<dbReference type="Gene3D" id="1.20.120.890">
    <property type="entry name" value="tRNA(Met) cytidine acetyltransferase, tail domain"/>
    <property type="match status" value="1"/>
</dbReference>
<keyword evidence="3 9" id="KW-0808">Transferase</keyword>
<evidence type="ECO:0000259" key="10">
    <source>
        <dbReference type="PROSITE" id="PS51192"/>
    </source>
</evidence>
<keyword evidence="8 9" id="KW-0012">Acyltransferase</keyword>
<evidence type="ECO:0000313" key="12">
    <source>
        <dbReference type="Proteomes" id="UP001139559"/>
    </source>
</evidence>
<organism evidence="11 12">
    <name type="scientific">Vibrio amylolyticus</name>
    <dbReference type="NCBI Taxonomy" id="2847292"/>
    <lineage>
        <taxon>Bacteria</taxon>
        <taxon>Pseudomonadati</taxon>
        <taxon>Pseudomonadota</taxon>
        <taxon>Gammaproteobacteria</taxon>
        <taxon>Vibrionales</taxon>
        <taxon>Vibrionaceae</taxon>
        <taxon>Vibrio</taxon>
    </lineage>
</organism>
<dbReference type="InterPro" id="IPR027417">
    <property type="entry name" value="P-loop_NTPase"/>
</dbReference>
<proteinExistence type="inferred from homology"/>
<dbReference type="HAMAP" id="MF_01886">
    <property type="entry name" value="tRNA_acetyltr_TmcA"/>
    <property type="match status" value="1"/>
</dbReference>
<keyword evidence="1 9" id="KW-0963">Cytoplasm</keyword>
<keyword evidence="12" id="KW-1185">Reference proteome</keyword>
<dbReference type="InterPro" id="IPR032672">
    <property type="entry name" value="TmcA/NAT10/Kre33"/>
</dbReference>
<reference evidence="11" key="1">
    <citation type="submission" date="2021-11" db="EMBL/GenBank/DDBJ databases">
        <title>Vibrio ZSDE26 sp. nov. and Vibrio ZSDZ34 sp. nov., isolated from coastal seawater in Qingdao.</title>
        <authorList>
            <person name="Zhang P."/>
        </authorList>
    </citation>
    <scope>NUCLEOTIDE SEQUENCE</scope>
    <source>
        <strain evidence="11">ZSDE26</strain>
    </source>
</reference>
<dbReference type="GO" id="GO:0005737">
    <property type="term" value="C:cytoplasm"/>
    <property type="evidence" value="ECO:0007669"/>
    <property type="project" value="UniProtKB-SubCell"/>
</dbReference>
<dbReference type="GO" id="GO:1904812">
    <property type="term" value="P:rRNA acetylation involved in maturation of SSU-rRNA"/>
    <property type="evidence" value="ECO:0007669"/>
    <property type="project" value="TreeGrafter"/>
</dbReference>
<dbReference type="GO" id="GO:0051392">
    <property type="term" value="F:tRNA cytidine N4-acetyltransferase activity"/>
    <property type="evidence" value="ECO:0007669"/>
    <property type="project" value="UniProtKB-UniRule"/>
</dbReference>
<dbReference type="PANTHER" id="PTHR10925">
    <property type="entry name" value="N-ACETYLTRANSFERASE 10"/>
    <property type="match status" value="1"/>
</dbReference>
<feature type="binding site" evidence="9">
    <location>
        <position position="162"/>
    </location>
    <ligand>
        <name>ATP</name>
        <dbReference type="ChEBI" id="CHEBI:30616"/>
    </ligand>
</feature>
<evidence type="ECO:0000256" key="5">
    <source>
        <dbReference type="ARBA" id="ARBA00022741"/>
    </source>
</evidence>
<comment type="subcellular location">
    <subcellularLocation>
        <location evidence="9">Cytoplasm</location>
    </subcellularLocation>
</comment>
<comment type="similarity">
    <text evidence="9">Belongs to the TmcA family.</text>
</comment>
<dbReference type="GO" id="GO:0002101">
    <property type="term" value="P:tRNA wobble cytosine modification"/>
    <property type="evidence" value="ECO:0007669"/>
    <property type="project" value="UniProtKB-UniRule"/>
</dbReference>
<gene>
    <name evidence="9" type="primary">tmcA</name>
    <name evidence="11" type="ORF">KP803_12915</name>
</gene>
<dbReference type="InterPro" id="IPR038321">
    <property type="entry name" value="TmcA_C_sf"/>
</dbReference>
<dbReference type="GO" id="GO:0000049">
    <property type="term" value="F:tRNA binding"/>
    <property type="evidence" value="ECO:0007669"/>
    <property type="project" value="UniProtKB-UniRule"/>
</dbReference>
<evidence type="ECO:0000256" key="3">
    <source>
        <dbReference type="ARBA" id="ARBA00022679"/>
    </source>
</evidence>
<dbReference type="RefSeq" id="WP_248009247.1">
    <property type="nucleotide sequence ID" value="NZ_JAJHVV010000007.1"/>
</dbReference>
<dbReference type="EC" id="2.3.1.193" evidence="9"/>
<sequence length="699" mass="78144">MSATTTFLSQLFTIARFNHARFGVVLRGSEGWQKQAIEELVEAHNSKTIFQLGGIANFDVKHLPFKKGKQWLGQECQVLICDFSDGFDANSFSAAIGTLVGGGILIIQTKEVSQDEKNEALELDELWLEQSLNRLINIGQGESLPSLPPKDNQQQASCFSEQVQVIDKVVRVVEGHRKRPLVVTADRGRGKTSALGLACAELMKKRAINIIITAPTIATVSPLFKHATESLSTALETNSSLTFKGTNHTSTLRYVAPDELIRSNIECDFLMVDESAAIPVPMLKELVEHYHRLVFSSTIHGYEGSGRGFSLKFLPWLKEQRPSSRSVHIYKPIRWTENDPLEAWHNQSFLLDAELAEVKSIEHFNSDSLTLEKLDKSALVADLELFTQCFSLLVSAHYQTSPNDLFHLLHDINTSIYVTRWKGDCVGCLLTVEEGGLSEELTSLAQQGKRRPSGQLVSVTIANHLGISEAAKESGLRIMRIAVHPNLQGSNVGSVMLDQLQILNSKYYLSTSFGATSDLLRFWRKNQFVAIKLGSQRDKASGCYSVIMINEKTANWLERAKKLFFDNLHYRMTDPQLEVEIDVLRILLEGTKADVESLSDQDSVLLQQYQIGGASFDSVAFIIRRLVLCSLMNDRQENDNAEGFRKSPVSELLIAKVLQQKSWAECSCLIDSTGRKQTESRLMKDMEELQANLQCKEAT</sequence>
<evidence type="ECO:0000256" key="2">
    <source>
        <dbReference type="ARBA" id="ARBA00022555"/>
    </source>
</evidence>
<comment type="catalytic activity">
    <reaction evidence="9">
        <text>cytidine(34) in elongator tRNA(Met) + acetyl-CoA + ATP + H2O = N(4)-acetylcytidine(34) in elongator tRNA(Met) + ADP + phosphate + CoA + H(+)</text>
        <dbReference type="Rhea" id="RHEA:43788"/>
        <dbReference type="Rhea" id="RHEA-COMP:10693"/>
        <dbReference type="Rhea" id="RHEA-COMP:10694"/>
        <dbReference type="ChEBI" id="CHEBI:15377"/>
        <dbReference type="ChEBI" id="CHEBI:15378"/>
        <dbReference type="ChEBI" id="CHEBI:30616"/>
        <dbReference type="ChEBI" id="CHEBI:43474"/>
        <dbReference type="ChEBI" id="CHEBI:57287"/>
        <dbReference type="ChEBI" id="CHEBI:57288"/>
        <dbReference type="ChEBI" id="CHEBI:74900"/>
        <dbReference type="ChEBI" id="CHEBI:82748"/>
        <dbReference type="ChEBI" id="CHEBI:456216"/>
        <dbReference type="EC" id="2.3.1.193"/>
    </reaction>
</comment>
<dbReference type="GO" id="GO:0005524">
    <property type="term" value="F:ATP binding"/>
    <property type="evidence" value="ECO:0007669"/>
    <property type="project" value="UniProtKB-UniRule"/>
</dbReference>
<dbReference type="InterPro" id="IPR007807">
    <property type="entry name" value="TcmA/NAT10_helicase"/>
</dbReference>
<dbReference type="Pfam" id="PF13718">
    <property type="entry name" value="GNAT_acetyltr_2"/>
    <property type="match status" value="2"/>
</dbReference>
<evidence type="ECO:0000256" key="6">
    <source>
        <dbReference type="ARBA" id="ARBA00022840"/>
    </source>
</evidence>